<dbReference type="CDD" id="cd03809">
    <property type="entry name" value="GT4_MtfB-like"/>
    <property type="match status" value="1"/>
</dbReference>
<dbReference type="PANTHER" id="PTHR46401:SF2">
    <property type="entry name" value="GLYCOSYLTRANSFERASE WBBK-RELATED"/>
    <property type="match status" value="1"/>
</dbReference>
<dbReference type="InterPro" id="IPR001296">
    <property type="entry name" value="Glyco_trans_1"/>
</dbReference>
<sequence length="355" mass="39729">MRIAVDISQLPYGTGVSFYTRELIKALLEVDQENEYVLFGGYLRRKKDLVSFASSLTGRFSTRFFPFPPTLAHIVWNKLHALKIEKFTGQIDVYHSSDWAQAPSDAFKVTTIHDLAPFKYPKLTPKKIISAHKARLKWIVKEVDRVIVPSQATKKDLVDSGIDGSMVRVIPEAPGKQFQRQGELKVKEMQRKYKLRDYILTVGVGGRKNTERLISAYEHAKAGKDLTLVIVGKGEVKERRGVRLLGSLEDRELAVLFSGAQSFVFPSLYEGFGLPILQAFSCGTPVVTSNISSMPEVAGDAAVLVDPYKVESIAEGIKKAIAGRKGFIKKGFERVREFSWEKAALETLNVYKEAK</sequence>
<dbReference type="SUPFAM" id="SSF53756">
    <property type="entry name" value="UDP-Glycosyltransferase/glycogen phosphorylase"/>
    <property type="match status" value="1"/>
</dbReference>
<feature type="domain" description="Glycosyl transferase family 1" evidence="2">
    <location>
        <begin position="191"/>
        <end position="324"/>
    </location>
</feature>
<evidence type="ECO:0000313" key="5">
    <source>
        <dbReference type="Proteomes" id="UP000176778"/>
    </source>
</evidence>
<dbReference type="GO" id="GO:0009103">
    <property type="term" value="P:lipopolysaccharide biosynthetic process"/>
    <property type="evidence" value="ECO:0007669"/>
    <property type="project" value="TreeGrafter"/>
</dbReference>
<dbReference type="Gene3D" id="3.40.50.2000">
    <property type="entry name" value="Glycogen Phosphorylase B"/>
    <property type="match status" value="2"/>
</dbReference>
<dbReference type="AlphaFoldDB" id="A0A1F7X2Z3"/>
<evidence type="ECO:0000259" key="2">
    <source>
        <dbReference type="Pfam" id="PF00534"/>
    </source>
</evidence>
<accession>A0A1F7X2Z3</accession>
<dbReference type="STRING" id="1802479.A2Y68_00090"/>
<evidence type="ECO:0008006" key="6">
    <source>
        <dbReference type="Google" id="ProtNLM"/>
    </source>
</evidence>
<evidence type="ECO:0000256" key="1">
    <source>
        <dbReference type="ARBA" id="ARBA00022679"/>
    </source>
</evidence>
<reference evidence="4 5" key="1">
    <citation type="journal article" date="2016" name="Nat. Commun.">
        <title>Thousands of microbial genomes shed light on interconnected biogeochemical processes in an aquifer system.</title>
        <authorList>
            <person name="Anantharaman K."/>
            <person name="Brown C.T."/>
            <person name="Hug L.A."/>
            <person name="Sharon I."/>
            <person name="Castelle C.J."/>
            <person name="Probst A.J."/>
            <person name="Thomas B.C."/>
            <person name="Singh A."/>
            <person name="Wilkins M.J."/>
            <person name="Karaoz U."/>
            <person name="Brodie E.L."/>
            <person name="Williams K.H."/>
            <person name="Hubbard S.S."/>
            <person name="Banfield J.F."/>
        </authorList>
    </citation>
    <scope>NUCLEOTIDE SEQUENCE [LARGE SCALE GENOMIC DNA]</scope>
</reference>
<dbReference type="PANTHER" id="PTHR46401">
    <property type="entry name" value="GLYCOSYLTRANSFERASE WBBK-RELATED"/>
    <property type="match status" value="1"/>
</dbReference>
<organism evidence="4 5">
    <name type="scientific">Candidatus Woesebacteria bacterium RBG_13_46_13</name>
    <dbReference type="NCBI Taxonomy" id="1802479"/>
    <lineage>
        <taxon>Bacteria</taxon>
        <taxon>Candidatus Woeseibacteriota</taxon>
    </lineage>
</organism>
<protein>
    <recommendedName>
        <fullName evidence="6">Glycosyl transferase group 1</fullName>
    </recommendedName>
</protein>
<name>A0A1F7X2Z3_9BACT</name>
<feature type="domain" description="Glycosyltransferase subfamily 4-like N-terminal" evidence="3">
    <location>
        <begin position="15"/>
        <end position="171"/>
    </location>
</feature>
<dbReference type="GO" id="GO:0016757">
    <property type="term" value="F:glycosyltransferase activity"/>
    <property type="evidence" value="ECO:0007669"/>
    <property type="project" value="InterPro"/>
</dbReference>
<proteinExistence type="predicted"/>
<evidence type="ECO:0000313" key="4">
    <source>
        <dbReference type="EMBL" id="OGM09357.1"/>
    </source>
</evidence>
<dbReference type="InterPro" id="IPR028098">
    <property type="entry name" value="Glyco_trans_4-like_N"/>
</dbReference>
<dbReference type="EMBL" id="MGFR01000005">
    <property type="protein sequence ID" value="OGM09357.1"/>
    <property type="molecule type" value="Genomic_DNA"/>
</dbReference>
<comment type="caution">
    <text evidence="4">The sequence shown here is derived from an EMBL/GenBank/DDBJ whole genome shotgun (WGS) entry which is preliminary data.</text>
</comment>
<dbReference type="Pfam" id="PF13439">
    <property type="entry name" value="Glyco_transf_4"/>
    <property type="match status" value="1"/>
</dbReference>
<gene>
    <name evidence="4" type="ORF">A2Y68_00090</name>
</gene>
<dbReference type="Pfam" id="PF00534">
    <property type="entry name" value="Glycos_transf_1"/>
    <property type="match status" value="1"/>
</dbReference>
<keyword evidence="1" id="KW-0808">Transferase</keyword>
<evidence type="ECO:0000259" key="3">
    <source>
        <dbReference type="Pfam" id="PF13439"/>
    </source>
</evidence>
<dbReference type="Proteomes" id="UP000176778">
    <property type="component" value="Unassembled WGS sequence"/>
</dbReference>